<evidence type="ECO:0000256" key="10">
    <source>
        <dbReference type="ARBA" id="ARBA00022989"/>
    </source>
</evidence>
<feature type="transmembrane region" description="Helical" evidence="14">
    <location>
        <begin position="376"/>
        <end position="392"/>
    </location>
</feature>
<dbReference type="Gene3D" id="1.10.20.120">
    <property type="match status" value="1"/>
</dbReference>
<dbReference type="EMBL" id="JAEPRD010000073">
    <property type="protein sequence ID" value="KAG2201251.1"/>
    <property type="molecule type" value="Genomic_DNA"/>
</dbReference>
<evidence type="ECO:0000256" key="13">
    <source>
        <dbReference type="RuleBase" id="RU000671"/>
    </source>
</evidence>
<feature type="transmembrane region" description="Helical" evidence="14">
    <location>
        <begin position="424"/>
        <end position="443"/>
    </location>
</feature>
<dbReference type="PROSITE" id="PS01168">
    <property type="entry name" value="RIBOSOMAL_S27E"/>
    <property type="match status" value="1"/>
</dbReference>
<feature type="transmembrane region" description="Helical" evidence="14">
    <location>
        <begin position="230"/>
        <end position="247"/>
    </location>
</feature>
<evidence type="ECO:0000256" key="2">
    <source>
        <dbReference type="ARBA" id="ARBA00004687"/>
    </source>
</evidence>
<evidence type="ECO:0000256" key="8">
    <source>
        <dbReference type="ARBA" id="ARBA00022833"/>
    </source>
</evidence>
<organism evidence="16 17">
    <name type="scientific">Mucor saturninus</name>
    <dbReference type="NCBI Taxonomy" id="64648"/>
    <lineage>
        <taxon>Eukaryota</taxon>
        <taxon>Fungi</taxon>
        <taxon>Fungi incertae sedis</taxon>
        <taxon>Mucoromycota</taxon>
        <taxon>Mucoromycotina</taxon>
        <taxon>Mucoromycetes</taxon>
        <taxon>Mucorales</taxon>
        <taxon>Mucorineae</taxon>
        <taxon>Mucoraceae</taxon>
        <taxon>Mucor</taxon>
    </lineage>
</organism>
<dbReference type="GO" id="GO:0005840">
    <property type="term" value="C:ribosome"/>
    <property type="evidence" value="ECO:0007669"/>
    <property type="project" value="UniProtKB-KW"/>
</dbReference>
<feature type="domain" description="Ribonuclease H2 subunit B wHTH" evidence="15">
    <location>
        <begin position="567"/>
        <end position="677"/>
    </location>
</feature>
<keyword evidence="5" id="KW-0337">GPI-anchor biosynthesis</keyword>
<evidence type="ECO:0000256" key="3">
    <source>
        <dbReference type="ARBA" id="ARBA00010026"/>
    </source>
</evidence>
<dbReference type="GO" id="GO:0016255">
    <property type="term" value="P:attachment of GPI anchor to protein"/>
    <property type="evidence" value="ECO:0007669"/>
    <property type="project" value="InterPro"/>
</dbReference>
<accession>A0A8H7QYV1</accession>
<dbReference type="GO" id="GO:1990904">
    <property type="term" value="C:ribonucleoprotein complex"/>
    <property type="evidence" value="ECO:0007669"/>
    <property type="project" value="UniProtKB-KW"/>
</dbReference>
<dbReference type="GO" id="GO:0042765">
    <property type="term" value="C:GPI-anchor transamidase complex"/>
    <property type="evidence" value="ECO:0007669"/>
    <property type="project" value="InterPro"/>
</dbReference>
<evidence type="ECO:0000256" key="4">
    <source>
        <dbReference type="ARBA" id="ARBA00010919"/>
    </source>
</evidence>
<keyword evidence="11 14" id="KW-0472">Membrane</keyword>
<feature type="transmembrane region" description="Helical" evidence="14">
    <location>
        <begin position="254"/>
        <end position="278"/>
    </location>
</feature>
<dbReference type="GO" id="GO:0003735">
    <property type="term" value="F:structural constituent of ribosome"/>
    <property type="evidence" value="ECO:0007669"/>
    <property type="project" value="InterPro"/>
</dbReference>
<keyword evidence="12 13" id="KW-0687">Ribonucleoprotein</keyword>
<comment type="subcellular location">
    <subcellularLocation>
        <location evidence="1">Endoplasmic reticulum membrane</location>
        <topology evidence="1">Multi-pass membrane protein</topology>
    </subcellularLocation>
</comment>
<dbReference type="GO" id="GO:0032299">
    <property type="term" value="C:ribonuclease H2 complex"/>
    <property type="evidence" value="ECO:0007669"/>
    <property type="project" value="InterPro"/>
</dbReference>
<evidence type="ECO:0000256" key="6">
    <source>
        <dbReference type="ARBA" id="ARBA00022692"/>
    </source>
</evidence>
<dbReference type="GO" id="GO:0006506">
    <property type="term" value="P:GPI anchor biosynthetic process"/>
    <property type="evidence" value="ECO:0007669"/>
    <property type="project" value="UniProtKB-UniPathway"/>
</dbReference>
<feature type="transmembrane region" description="Helical" evidence="14">
    <location>
        <begin position="284"/>
        <end position="306"/>
    </location>
</feature>
<evidence type="ECO:0000256" key="14">
    <source>
        <dbReference type="SAM" id="Phobius"/>
    </source>
</evidence>
<evidence type="ECO:0000256" key="11">
    <source>
        <dbReference type="ARBA" id="ARBA00023136"/>
    </source>
</evidence>
<comment type="cofactor">
    <cofactor evidence="13">
        <name>Zn(2+)</name>
        <dbReference type="ChEBI" id="CHEBI:29105"/>
    </cofactor>
    <text evidence="13">Binds 1 zinc ion per subunit.</text>
</comment>
<evidence type="ECO:0000256" key="5">
    <source>
        <dbReference type="ARBA" id="ARBA00022502"/>
    </source>
</evidence>
<evidence type="ECO:0000259" key="15">
    <source>
        <dbReference type="Pfam" id="PF09468"/>
    </source>
</evidence>
<evidence type="ECO:0000256" key="9">
    <source>
        <dbReference type="ARBA" id="ARBA00022980"/>
    </source>
</evidence>
<evidence type="ECO:0000256" key="7">
    <source>
        <dbReference type="ARBA" id="ARBA00022824"/>
    </source>
</evidence>
<feature type="transmembrane region" description="Helical" evidence="14">
    <location>
        <begin position="343"/>
        <end position="364"/>
    </location>
</feature>
<dbReference type="UniPathway" id="UPA00196"/>
<comment type="caution">
    <text evidence="16">The sequence shown here is derived from an EMBL/GenBank/DDBJ whole genome shotgun (WGS) entry which is preliminary data.</text>
</comment>
<keyword evidence="7" id="KW-0256">Endoplasmic reticulum</keyword>
<feature type="transmembrane region" description="Helical" evidence="14">
    <location>
        <begin position="149"/>
        <end position="181"/>
    </location>
</feature>
<comment type="similarity">
    <text evidence="3">Belongs to the PIGU family.</text>
</comment>
<evidence type="ECO:0000313" key="17">
    <source>
        <dbReference type="Proteomes" id="UP000603453"/>
    </source>
</evidence>
<dbReference type="AlphaFoldDB" id="A0A8H7QYV1"/>
<dbReference type="CDD" id="cd09270">
    <property type="entry name" value="RNase_H2-B"/>
    <property type="match status" value="1"/>
</dbReference>
<dbReference type="InterPro" id="IPR000592">
    <property type="entry name" value="Ribosomal_eS27"/>
</dbReference>
<dbReference type="GO" id="GO:0008270">
    <property type="term" value="F:zinc ion binding"/>
    <property type="evidence" value="ECO:0007669"/>
    <property type="project" value="UniProtKB-KW"/>
</dbReference>
<reference evidence="16" key="1">
    <citation type="submission" date="2020-12" db="EMBL/GenBank/DDBJ databases">
        <title>Metabolic potential, ecology and presence of endohyphal bacteria is reflected in genomic diversity of Mucoromycotina.</title>
        <authorList>
            <person name="Muszewska A."/>
            <person name="Okrasinska A."/>
            <person name="Steczkiewicz K."/>
            <person name="Drgas O."/>
            <person name="Orlowska M."/>
            <person name="Perlinska-Lenart U."/>
            <person name="Aleksandrzak-Piekarczyk T."/>
            <person name="Szatraj K."/>
            <person name="Zielenkiewicz U."/>
            <person name="Pilsyk S."/>
            <person name="Malc E."/>
            <person name="Mieczkowski P."/>
            <person name="Kruszewska J.S."/>
            <person name="Biernat P."/>
            <person name="Pawlowska J."/>
        </authorList>
    </citation>
    <scope>NUCLEOTIDE SEQUENCE</scope>
    <source>
        <strain evidence="16">WA0000017839</strain>
    </source>
</reference>
<evidence type="ECO:0000256" key="1">
    <source>
        <dbReference type="ARBA" id="ARBA00004477"/>
    </source>
</evidence>
<protein>
    <recommendedName>
        <fullName evidence="13">40S ribosomal protein S27</fullName>
    </recommendedName>
</protein>
<name>A0A8H7QYV1_9FUNG</name>
<feature type="transmembrane region" description="Helical" evidence="14">
    <location>
        <begin position="449"/>
        <end position="473"/>
    </location>
</feature>
<evidence type="ECO:0000313" key="16">
    <source>
        <dbReference type="EMBL" id="KAG2201251.1"/>
    </source>
</evidence>
<dbReference type="FunFam" id="2.20.25.100:FF:000001">
    <property type="entry name" value="40S ribosomal protein S27"/>
    <property type="match status" value="1"/>
</dbReference>
<gene>
    <name evidence="16" type="ORF">INT47_006754</name>
</gene>
<dbReference type="InterPro" id="IPR009600">
    <property type="entry name" value="PIG-U"/>
</dbReference>
<keyword evidence="6 14" id="KW-0812">Transmembrane</keyword>
<dbReference type="PANTHER" id="PTHR13121:SF0">
    <property type="entry name" value="PHOSPHATIDYLINOSITOL GLYCAN ANCHOR BIOSYNTHESIS CLASS U PROTEIN"/>
    <property type="match status" value="1"/>
</dbReference>
<proteinExistence type="inferred from homology"/>
<keyword evidence="13" id="KW-0479">Metal-binding</keyword>
<feature type="transmembrane region" description="Helical" evidence="14">
    <location>
        <begin position="318"/>
        <end position="337"/>
    </location>
</feature>
<dbReference type="OrthoDB" id="549017at2759"/>
<dbReference type="InterPro" id="IPR019024">
    <property type="entry name" value="RNase_H2_suB_wHTH"/>
</dbReference>
<dbReference type="InterPro" id="IPR011332">
    <property type="entry name" value="Ribosomal_zn-bd"/>
</dbReference>
<dbReference type="InterPro" id="IPR040456">
    <property type="entry name" value="RNase_H2_suB"/>
</dbReference>
<sequence length="774" mass="87916">MAIDLLNPSVEHEKRSHKLKRLVQSPNSFFMDVKCPGCLNISTVFSHAQTVVLCNSCGTVLCQPTGGRARLTEASLFFLMKTDSKKKLIYATALALRLALFSFPSVANTLVERVELSTPVTSFKRLTEGVYLYNNNVPPYDGGVFHQSPLLLCLFSFFMTLPSFTIPLVYSLMDIVIAYSLSNITRLKQQRDTLTARLEIERDIQPILPETVAALYLLNPLTILSCVSKSTLLFTNLSIILSLLSALKGKTKPTLFWIALASYLSFYPVMLTPALLLVLDNQKIVYSVGLFVGCLSILFGLSRVFVGSWDFVSSTYGTIIFVTDLTPNVGMFWYFFIEIFDQFRSFFMVVFQFHTFIFTAPICIKLRGGARSHQPVFAMTVLCGVMAIFKSYPSASDASLYLALVPIGDELFKYCRYGFLISNLFLYASGLAPIFWHLWIYAGSGNANFFYAITLVYNLGQVLLLVDLVYAALRREFDVKNPDAIELLKMKILAFTNRLDQDVNHLTELYLPCPRSNRRSIYFHNEKGQLYEIQRVTGPGRKSCWLMDDTLYKDGAIRFISPLDPLFIALPILEEAAKNDKFRELDDIFTRENVKICVVDEGDFFEEEYDQPIDVHRLTNVPGLKEQLGHLCDIQEIASGLFVYKLNEENTLNWLAKKVEAILSNGHFKKVFETTTKEEELEKIEAVYTLSNYLSKNWFSKLLVKLELVEKKEELGDITNYVTDVSPSGYFKRVHPEENFMDAPAKKMKPAVPRSLAKVNTRGMKPLTSFFTKK</sequence>
<dbReference type="GO" id="GO:0006412">
    <property type="term" value="P:translation"/>
    <property type="evidence" value="ECO:0007669"/>
    <property type="project" value="InterPro"/>
</dbReference>
<keyword evidence="17" id="KW-1185">Reference proteome</keyword>
<dbReference type="Proteomes" id="UP000603453">
    <property type="component" value="Unassembled WGS sequence"/>
</dbReference>
<comment type="pathway">
    <text evidence="2">Glycolipid biosynthesis; glycosylphosphatidylinositol-anchor biosynthesis.</text>
</comment>
<dbReference type="Pfam" id="PF09468">
    <property type="entry name" value="RNase_H2-Ydr279"/>
    <property type="match status" value="1"/>
</dbReference>
<dbReference type="InterPro" id="IPR023407">
    <property type="entry name" value="Ribosomal_eS27_Zn-bd_dom_sf"/>
</dbReference>
<dbReference type="HAMAP" id="MF_00371">
    <property type="entry name" value="Ribosomal_eS27"/>
    <property type="match status" value="1"/>
</dbReference>
<keyword evidence="13" id="KW-0863">Zinc-finger</keyword>
<dbReference type="PANTHER" id="PTHR13121">
    <property type="entry name" value="GPI TRANSAMIDASE COMPONENT PIG-U"/>
    <property type="match status" value="1"/>
</dbReference>
<dbReference type="Pfam" id="PF01667">
    <property type="entry name" value="Ribosomal_S27e"/>
    <property type="match status" value="1"/>
</dbReference>
<keyword evidence="8 13" id="KW-0862">Zinc</keyword>
<keyword evidence="9 13" id="KW-0689">Ribosomal protein</keyword>
<dbReference type="SUPFAM" id="SSF57829">
    <property type="entry name" value="Zn-binding ribosomal proteins"/>
    <property type="match status" value="1"/>
</dbReference>
<keyword evidence="10 14" id="KW-1133">Transmembrane helix</keyword>
<evidence type="ECO:0000256" key="12">
    <source>
        <dbReference type="ARBA" id="ARBA00023274"/>
    </source>
</evidence>
<dbReference type="Pfam" id="PF06728">
    <property type="entry name" value="PIG-U"/>
    <property type="match status" value="1"/>
</dbReference>
<comment type="similarity">
    <text evidence="4 13">Belongs to the eukaryotic ribosomal protein eS27 family.</text>
</comment>
<dbReference type="Gene3D" id="2.20.25.530">
    <property type="match status" value="1"/>
</dbReference>
<dbReference type="Gene3D" id="2.20.25.100">
    <property type="entry name" value="Zn-binding ribosomal proteins"/>
    <property type="match status" value="1"/>
</dbReference>